<evidence type="ECO:0000313" key="3">
    <source>
        <dbReference type="Proteomes" id="UP000009071"/>
    </source>
</evidence>
<protein>
    <submittedName>
        <fullName evidence="2">Uncharacterized protein</fullName>
    </submittedName>
</protein>
<dbReference type="STRING" id="573370.DMR_32190"/>
<dbReference type="AlphaFoldDB" id="C4XJG0"/>
<reference evidence="2 3" key="1">
    <citation type="journal article" date="2009" name="Genome Res.">
        <title>Whole genome sequence of Desulfovibrio magneticus strain RS-1 revealed common gene clusters in magnetotactic bacteria.</title>
        <authorList>
            <person name="Nakazawa H."/>
            <person name="Arakaki A."/>
            <person name="Narita-Yamada S."/>
            <person name="Yashiro I."/>
            <person name="Jinno K."/>
            <person name="Aoki N."/>
            <person name="Tsuruyama A."/>
            <person name="Okamura Y."/>
            <person name="Tanikawa S."/>
            <person name="Fujita N."/>
            <person name="Takeyama H."/>
            <person name="Matsunaga T."/>
        </authorList>
    </citation>
    <scope>NUCLEOTIDE SEQUENCE [LARGE SCALE GENOMIC DNA]</scope>
    <source>
        <strain evidence="3">ATCC 700980 / DSM 13731 / RS-1</strain>
    </source>
</reference>
<evidence type="ECO:0000313" key="2">
    <source>
        <dbReference type="EMBL" id="BAH76710.1"/>
    </source>
</evidence>
<dbReference type="EMBL" id="AP010904">
    <property type="protein sequence ID" value="BAH76710.1"/>
    <property type="molecule type" value="Genomic_DNA"/>
</dbReference>
<dbReference type="Proteomes" id="UP000009071">
    <property type="component" value="Chromosome"/>
</dbReference>
<accession>C4XJG0</accession>
<proteinExistence type="predicted"/>
<name>C4XJG0_SOLM1</name>
<organism evidence="2 3">
    <name type="scientific">Solidesulfovibrio magneticus (strain ATCC 700980 / DSM 13731 / RS-1)</name>
    <name type="common">Desulfovibrio magneticus</name>
    <dbReference type="NCBI Taxonomy" id="573370"/>
    <lineage>
        <taxon>Bacteria</taxon>
        <taxon>Pseudomonadati</taxon>
        <taxon>Thermodesulfobacteriota</taxon>
        <taxon>Desulfovibrionia</taxon>
        <taxon>Desulfovibrionales</taxon>
        <taxon>Desulfovibrionaceae</taxon>
        <taxon>Solidesulfovibrio</taxon>
    </lineage>
</organism>
<feature type="region of interest" description="Disordered" evidence="1">
    <location>
        <begin position="26"/>
        <end position="66"/>
    </location>
</feature>
<dbReference type="HOGENOM" id="CLU_2464060_0_0_7"/>
<gene>
    <name evidence="2" type="ordered locus">DMR_32190</name>
</gene>
<evidence type="ECO:0000256" key="1">
    <source>
        <dbReference type="SAM" id="MobiDB-lite"/>
    </source>
</evidence>
<keyword evidence="3" id="KW-1185">Reference proteome</keyword>
<dbReference type="KEGG" id="dma:DMR_32190"/>
<sequence>MLKKLATFYILSLFFTDPKPLTNGCSSCPPPRSHPPGAKDNAECHFQTETNGHRRSTRSPAPTSKTMGALNEAVTSFPACQRIQIMQA</sequence>